<dbReference type="AlphaFoldDB" id="A0A2Z2I3D2"/>
<dbReference type="Pfam" id="PF24034">
    <property type="entry name" value="DUF7343"/>
    <property type="match status" value="1"/>
</dbReference>
<feature type="compositionally biased region" description="Basic and acidic residues" evidence="1">
    <location>
        <begin position="262"/>
        <end position="281"/>
    </location>
</feature>
<protein>
    <recommendedName>
        <fullName evidence="7">HTH iclR-type domain-containing protein</fullName>
    </recommendedName>
</protein>
<evidence type="ECO:0000256" key="2">
    <source>
        <dbReference type="SAM" id="Phobius"/>
    </source>
</evidence>
<feature type="region of interest" description="Disordered" evidence="1">
    <location>
        <begin position="240"/>
        <end position="298"/>
    </location>
</feature>
<dbReference type="Proteomes" id="UP000250088">
    <property type="component" value="Chromosome"/>
</dbReference>
<proteinExistence type="predicted"/>
<dbReference type="InterPro" id="IPR055767">
    <property type="entry name" value="DUF7343"/>
</dbReference>
<evidence type="ECO:0008006" key="7">
    <source>
        <dbReference type="Google" id="ProtNLM"/>
    </source>
</evidence>
<dbReference type="SUPFAM" id="SSF46785">
    <property type="entry name" value="Winged helix' DNA-binding domain"/>
    <property type="match status" value="1"/>
</dbReference>
<evidence type="ECO:0000313" key="6">
    <source>
        <dbReference type="Proteomes" id="UP000250088"/>
    </source>
</evidence>
<sequence length="378" mass="41436">MQTTASSDGAPLEPADPRQVIRIEVDETGDAHWTIESRFLVTDDEDERLFDEYATAVVEGERESVFEPELFDANVELASAATGREMAIQNAGWDQPRLEAPADDLEDDAEDDDVQVGVVSYSFTWTNFAAVEDDQIHFGDAFQTPGSEETWFPALVDGQRLEIERPPGYALDTATGLTWNGPHQFEPGDLEIVFVPSAGVSSAVGSWWIAAGVVGILLGAGGYVLLRYVRERSGIDLPNGLLPGILDRESNPPATTSDEAGTDDHRAASRPDDRRDPDAEPAHSSAADASTGTRIEYDEDLDDDVDLELLSDEERVHRLLRQNGGRMKQANIVKETGWSNAKVSQLLSKMDDDGEIEKLRIGRENLITLPEVDPTEVD</sequence>
<keyword evidence="2" id="KW-0472">Membrane</keyword>
<name>A0A2Z2I3D2_9EURY</name>
<evidence type="ECO:0000256" key="1">
    <source>
        <dbReference type="SAM" id="MobiDB-lite"/>
    </source>
</evidence>
<feature type="transmembrane region" description="Helical" evidence="2">
    <location>
        <begin position="207"/>
        <end position="226"/>
    </location>
</feature>
<dbReference type="EMBL" id="CP019893">
    <property type="protein sequence ID" value="ARS91788.1"/>
    <property type="molecule type" value="Genomic_DNA"/>
</dbReference>
<organism evidence="5 6">
    <name type="scientific">Natrarchaeobaculum aegyptiacum</name>
    <dbReference type="NCBI Taxonomy" id="745377"/>
    <lineage>
        <taxon>Archaea</taxon>
        <taxon>Methanobacteriati</taxon>
        <taxon>Methanobacteriota</taxon>
        <taxon>Stenosarchaea group</taxon>
        <taxon>Halobacteria</taxon>
        <taxon>Halobacteriales</taxon>
        <taxon>Natrialbaceae</taxon>
        <taxon>Natrarchaeobaculum</taxon>
    </lineage>
</organism>
<keyword evidence="6" id="KW-1185">Reference proteome</keyword>
<dbReference type="Pfam" id="PF24036">
    <property type="entry name" value="DUF7345"/>
    <property type="match status" value="1"/>
</dbReference>
<gene>
    <name evidence="5" type="ORF">B1756_10025</name>
</gene>
<keyword evidence="2" id="KW-1133">Transmembrane helix</keyword>
<dbReference type="InterPro" id="IPR036390">
    <property type="entry name" value="WH_DNA-bd_sf"/>
</dbReference>
<feature type="domain" description="DUF7343" evidence="3">
    <location>
        <begin position="309"/>
        <end position="370"/>
    </location>
</feature>
<dbReference type="KEGG" id="naj:B1756_10025"/>
<feature type="domain" description="DUF7345" evidence="4">
    <location>
        <begin position="22"/>
        <end position="169"/>
    </location>
</feature>
<dbReference type="InterPro" id="IPR055769">
    <property type="entry name" value="DUF7345"/>
</dbReference>
<keyword evidence="2" id="KW-0812">Transmembrane</keyword>
<evidence type="ECO:0000313" key="5">
    <source>
        <dbReference type="EMBL" id="ARS91788.1"/>
    </source>
</evidence>
<reference evidence="6" key="1">
    <citation type="submission" date="2017-02" db="EMBL/GenBank/DDBJ databases">
        <title>Natronthermophilus aegyptiacus gen. nov.,sp. nov., an aerobic, extremely halophilic alkalithermophilic archaeon isolated from the athalassohaline Wadi An Natrun, Egypt.</title>
        <authorList>
            <person name="Zhao B."/>
        </authorList>
    </citation>
    <scope>NUCLEOTIDE SEQUENCE [LARGE SCALE GENOMIC DNA]</scope>
    <source>
        <strain evidence="6">JW/NM-HA 15</strain>
    </source>
</reference>
<evidence type="ECO:0000259" key="4">
    <source>
        <dbReference type="Pfam" id="PF24036"/>
    </source>
</evidence>
<accession>A0A2Z2I3D2</accession>
<evidence type="ECO:0000259" key="3">
    <source>
        <dbReference type="Pfam" id="PF24034"/>
    </source>
</evidence>